<dbReference type="InterPro" id="IPR013740">
    <property type="entry name" value="Redoxin"/>
</dbReference>
<keyword evidence="9" id="KW-0833">Ubl conjugation pathway</keyword>
<dbReference type="GO" id="GO:0034599">
    <property type="term" value="P:cellular response to oxidative stress"/>
    <property type="evidence" value="ECO:0007669"/>
    <property type="project" value="InterPro"/>
</dbReference>
<keyword evidence="5" id="KW-0808">Transferase</keyword>
<evidence type="ECO:0000259" key="18">
    <source>
        <dbReference type="PROSITE" id="PS51873"/>
    </source>
</evidence>
<feature type="domain" description="RING-type" evidence="18">
    <location>
        <begin position="362"/>
        <end position="557"/>
    </location>
</feature>
<comment type="caution">
    <text evidence="19">The sequence shown here is derived from an EMBL/GenBank/DDBJ whole genome shotgun (WGS) entry which is preliminary data.</text>
</comment>
<dbReference type="SUPFAM" id="SSF52833">
    <property type="entry name" value="Thioredoxin-like"/>
    <property type="match status" value="1"/>
</dbReference>
<dbReference type="PROSITE" id="PS51873">
    <property type="entry name" value="TRIAD"/>
    <property type="match status" value="1"/>
</dbReference>
<evidence type="ECO:0000256" key="8">
    <source>
        <dbReference type="ARBA" id="ARBA00022771"/>
    </source>
</evidence>
<dbReference type="CDD" id="cd03013">
    <property type="entry name" value="PRX5_like"/>
    <property type="match status" value="1"/>
</dbReference>
<reference evidence="19 20" key="1">
    <citation type="submission" date="2016-10" db="EMBL/GenBank/DDBJ databases">
        <title>The genome sequence of Colletotrichum fioriniae PJ7.</title>
        <authorList>
            <person name="Baroncelli R."/>
        </authorList>
    </citation>
    <scope>NUCLEOTIDE SEQUENCE [LARGE SCALE GENOMIC DNA]</scope>
    <source>
        <strain evidence="19 20">IMI 309622</strain>
    </source>
</reference>
<proteinExistence type="inferred from homology"/>
<keyword evidence="8 15" id="KW-0863">Zinc-finger</keyword>
<evidence type="ECO:0000256" key="11">
    <source>
        <dbReference type="ARBA" id="ARBA00022862"/>
    </source>
</evidence>
<evidence type="ECO:0000259" key="17">
    <source>
        <dbReference type="PROSITE" id="PS50089"/>
    </source>
</evidence>
<evidence type="ECO:0000256" key="2">
    <source>
        <dbReference type="ARBA" id="ARBA00010505"/>
    </source>
</evidence>
<dbReference type="InterPro" id="IPR017907">
    <property type="entry name" value="Znf_RING_CS"/>
</dbReference>
<comment type="similarity">
    <text evidence="2">Belongs to the peroxiredoxin family. Prx5 subfamily.</text>
</comment>
<evidence type="ECO:0000256" key="5">
    <source>
        <dbReference type="ARBA" id="ARBA00022679"/>
    </source>
</evidence>
<evidence type="ECO:0000256" key="16">
    <source>
        <dbReference type="SAM" id="MobiDB-lite"/>
    </source>
</evidence>
<dbReference type="RefSeq" id="XP_060313622.1">
    <property type="nucleotide sequence ID" value="XM_060455730.1"/>
</dbReference>
<dbReference type="Gene3D" id="3.30.40.10">
    <property type="entry name" value="Zinc/RING finger domain, C3HC4 (zinc finger)"/>
    <property type="match status" value="1"/>
</dbReference>
<feature type="region of interest" description="Disordered" evidence="16">
    <location>
        <begin position="173"/>
        <end position="272"/>
    </location>
</feature>
<organism evidence="19 20">
    <name type="scientific">Colletotrichum costaricense</name>
    <dbReference type="NCBI Taxonomy" id="1209916"/>
    <lineage>
        <taxon>Eukaryota</taxon>
        <taxon>Fungi</taxon>
        <taxon>Dikarya</taxon>
        <taxon>Ascomycota</taxon>
        <taxon>Pezizomycotina</taxon>
        <taxon>Sordariomycetes</taxon>
        <taxon>Hypocreomycetidae</taxon>
        <taxon>Glomerellales</taxon>
        <taxon>Glomerellaceae</taxon>
        <taxon>Colletotrichum</taxon>
        <taxon>Colletotrichum acutatum species complex</taxon>
    </lineage>
</organism>
<dbReference type="InterPro" id="IPR031127">
    <property type="entry name" value="E3_UB_ligase_RBR"/>
</dbReference>
<feature type="compositionally biased region" description="Acidic residues" evidence="16">
    <location>
        <begin position="227"/>
        <end position="268"/>
    </location>
</feature>
<accession>A0AAI9YY19</accession>
<dbReference type="CDD" id="cd20356">
    <property type="entry name" value="Rcat_RBR_HHARI-like"/>
    <property type="match status" value="1"/>
</dbReference>
<keyword evidence="13" id="KW-0676">Redox-active center</keyword>
<dbReference type="AlphaFoldDB" id="A0AAI9YY19"/>
<comment type="catalytic activity">
    <reaction evidence="1">
        <text>[E2 ubiquitin-conjugating enzyme]-S-ubiquitinyl-L-cysteine + [acceptor protein]-L-lysine = [E2 ubiquitin-conjugating enzyme]-L-cysteine + [acceptor protein]-N(6)-ubiquitinyl-L-lysine.</text>
        <dbReference type="EC" id="2.3.2.31"/>
    </reaction>
</comment>
<sequence>MAFRFAARRLALTRSAVPARAFHSTPAAFVKVGDAVPEVDLVENSPGNKVNLAEEFGKVTNGLIIGVPAAFSPACSASHIPSYINHPKLKEAGPVFVVSVNDPFVMKAWGDQLDPAAQTGIRFLGDPSGEFTRAFDVDFDSKAIFGNDRSKRYTLVIENGKVKEAHVEPDNIGTAVGTIPPTTRKRKAAEATISSNNQDTATKKRIASAAGQDAPPTPVTTASNGMDSEEDFMSAPSSDDEIMQDDSGEDMSGPDDFDEDDFEDEPEDLGMIKDSDNKKKVAYDISFKVYEPKDIQRQQDDMIDEVNMILNIRKEDVAILLRHFRWNKERLIEDYMDAPNKVLEAAGLGSNVAGPPKLEAIPGFMCDICCEDEEGLQTFSLKCGHRYCVDCYRQYLTQKIREEGEAARIQCPAEGCGRIIDSKSLDLLVAADLNSRYHELLNRTYVEDKEILKWCPAPDCPNAVECAIKKKDLDRIVPTPAPCELVKRWLKKCADDSETANWISANTKECPKCNSTIEKNGGCNHMTCRKCKHEFCWMCMGLWSEHGTSWYNCNRFEEKSGTDARDAQAKSRISLERYLHYYNRYANHEQSAKLDKDIYHKTEKKMVQLQTASGMSWIEVQYLNQASQTLQTCRQTLKWTYAFAFYLARNNLTEIFEDNQKDLEMAVEALSEMFEKPVQELCDKKLKVDIMDKTSYCKKRRIILLEDTADNLANGRWTFNVDLHGPSPVGATSSRRQ</sequence>
<dbReference type="GO" id="GO:0016567">
    <property type="term" value="P:protein ubiquitination"/>
    <property type="evidence" value="ECO:0007669"/>
    <property type="project" value="InterPro"/>
</dbReference>
<evidence type="ECO:0000256" key="14">
    <source>
        <dbReference type="PIRSR" id="PIRSR637944-1"/>
    </source>
</evidence>
<evidence type="ECO:0000313" key="19">
    <source>
        <dbReference type="EMBL" id="KAK1527304.1"/>
    </source>
</evidence>
<dbReference type="FunFam" id="3.30.40.10:FF:000019">
    <property type="entry name" value="RBR-type E3 ubiquitin transferase"/>
    <property type="match status" value="1"/>
</dbReference>
<dbReference type="PANTHER" id="PTHR11685">
    <property type="entry name" value="RBR FAMILY RING FINGER AND IBR DOMAIN-CONTAINING"/>
    <property type="match status" value="1"/>
</dbReference>
<dbReference type="InterPro" id="IPR013083">
    <property type="entry name" value="Znf_RING/FYVE/PHD"/>
</dbReference>
<keyword evidence="20" id="KW-1185">Reference proteome</keyword>
<dbReference type="InterPro" id="IPR045840">
    <property type="entry name" value="Ariadne"/>
</dbReference>
<dbReference type="CDD" id="cd16625">
    <property type="entry name" value="RING-HC_RBR_HEL2-like"/>
    <property type="match status" value="1"/>
</dbReference>
<dbReference type="SUPFAM" id="SSF57850">
    <property type="entry name" value="RING/U-box"/>
    <property type="match status" value="2"/>
</dbReference>
<dbReference type="InterPro" id="IPR037944">
    <property type="entry name" value="PRX5-like"/>
</dbReference>
<evidence type="ECO:0000256" key="15">
    <source>
        <dbReference type="PROSITE-ProRule" id="PRU00175"/>
    </source>
</evidence>
<evidence type="ECO:0000256" key="3">
    <source>
        <dbReference type="ARBA" id="ARBA00012251"/>
    </source>
</evidence>
<evidence type="ECO:0000256" key="1">
    <source>
        <dbReference type="ARBA" id="ARBA00001798"/>
    </source>
</evidence>
<name>A0AAI9YY19_9PEZI</name>
<keyword evidence="11" id="KW-0049">Antioxidant</keyword>
<dbReference type="InterPro" id="IPR036249">
    <property type="entry name" value="Thioredoxin-like_sf"/>
</dbReference>
<protein>
    <recommendedName>
        <fullName evidence="3">RBR-type E3 ubiquitin transferase</fullName>
        <ecNumber evidence="3">2.3.2.31</ecNumber>
    </recommendedName>
</protein>
<dbReference type="Pfam" id="PF00097">
    <property type="entry name" value="zf-C3HC4"/>
    <property type="match status" value="1"/>
</dbReference>
<dbReference type="InterPro" id="IPR002867">
    <property type="entry name" value="IBR_dom"/>
</dbReference>
<keyword evidence="7" id="KW-0677">Repeat</keyword>
<dbReference type="InterPro" id="IPR018957">
    <property type="entry name" value="Znf_C3HC4_RING-type"/>
</dbReference>
<dbReference type="FunFam" id="3.40.30.10:FF:000159">
    <property type="entry name" value="Peroxiredoxin"/>
    <property type="match status" value="1"/>
</dbReference>
<dbReference type="PROSITE" id="PS00518">
    <property type="entry name" value="ZF_RING_1"/>
    <property type="match status" value="2"/>
</dbReference>
<evidence type="ECO:0000256" key="6">
    <source>
        <dbReference type="ARBA" id="ARBA00022723"/>
    </source>
</evidence>
<dbReference type="InterPro" id="IPR048962">
    <property type="entry name" value="ARIH1-like_UBL"/>
</dbReference>
<evidence type="ECO:0000313" key="20">
    <source>
        <dbReference type="Proteomes" id="UP001240678"/>
    </source>
</evidence>
<dbReference type="SMART" id="SM00184">
    <property type="entry name" value="RING"/>
    <property type="match status" value="2"/>
</dbReference>
<dbReference type="InterPro" id="IPR001841">
    <property type="entry name" value="Znf_RING"/>
</dbReference>
<evidence type="ECO:0000256" key="10">
    <source>
        <dbReference type="ARBA" id="ARBA00022833"/>
    </source>
</evidence>
<dbReference type="Proteomes" id="UP001240678">
    <property type="component" value="Unassembled WGS sequence"/>
</dbReference>
<keyword evidence="4" id="KW-0575">Peroxidase</keyword>
<dbReference type="EC" id="2.3.2.31" evidence="3"/>
<evidence type="ECO:0000256" key="4">
    <source>
        <dbReference type="ARBA" id="ARBA00022559"/>
    </source>
</evidence>
<dbReference type="Gene3D" id="3.40.30.10">
    <property type="entry name" value="Glutaredoxin"/>
    <property type="match status" value="1"/>
</dbReference>
<evidence type="ECO:0000256" key="7">
    <source>
        <dbReference type="ARBA" id="ARBA00022737"/>
    </source>
</evidence>
<evidence type="ECO:0000256" key="13">
    <source>
        <dbReference type="ARBA" id="ARBA00023284"/>
    </source>
</evidence>
<dbReference type="Pfam" id="PF08534">
    <property type="entry name" value="Redoxin"/>
    <property type="match status" value="1"/>
</dbReference>
<dbReference type="InterPro" id="IPR044066">
    <property type="entry name" value="TRIAD_supradom"/>
</dbReference>
<gene>
    <name evidence="19" type="ORF">CCOS01_07566</name>
</gene>
<dbReference type="GO" id="GO:0008379">
    <property type="term" value="F:thioredoxin peroxidase activity"/>
    <property type="evidence" value="ECO:0007669"/>
    <property type="project" value="InterPro"/>
</dbReference>
<dbReference type="GeneID" id="85339277"/>
<keyword evidence="10" id="KW-0862">Zinc</keyword>
<keyword evidence="12" id="KW-0560">Oxidoreductase</keyword>
<keyword evidence="6" id="KW-0479">Metal-binding</keyword>
<dbReference type="Pfam" id="PF19422">
    <property type="entry name" value="Ariadne"/>
    <property type="match status" value="1"/>
</dbReference>
<dbReference type="PROSITE" id="PS50089">
    <property type="entry name" value="ZF_RING_2"/>
    <property type="match status" value="1"/>
</dbReference>
<dbReference type="Pfam" id="PF21235">
    <property type="entry name" value="UBA_ARI1"/>
    <property type="match status" value="1"/>
</dbReference>
<evidence type="ECO:0000256" key="12">
    <source>
        <dbReference type="ARBA" id="ARBA00023002"/>
    </source>
</evidence>
<dbReference type="SMART" id="SM00647">
    <property type="entry name" value="IBR"/>
    <property type="match status" value="1"/>
</dbReference>
<dbReference type="EMBL" id="MOOE01000007">
    <property type="protein sequence ID" value="KAK1527304.1"/>
    <property type="molecule type" value="Genomic_DNA"/>
</dbReference>
<feature type="active site" description="Cysteine sulfenic acid (-SOH) intermediate" evidence="14">
    <location>
        <position position="75"/>
    </location>
</feature>
<evidence type="ECO:0000256" key="9">
    <source>
        <dbReference type="ARBA" id="ARBA00022786"/>
    </source>
</evidence>
<dbReference type="Pfam" id="PF22191">
    <property type="entry name" value="IBR_1"/>
    <property type="match status" value="1"/>
</dbReference>
<feature type="domain" description="RING-type" evidence="17">
    <location>
        <begin position="366"/>
        <end position="412"/>
    </location>
</feature>
<dbReference type="GO" id="GO:0008270">
    <property type="term" value="F:zinc ion binding"/>
    <property type="evidence" value="ECO:0007669"/>
    <property type="project" value="UniProtKB-KW"/>
</dbReference>
<dbReference type="Gene3D" id="1.20.120.1750">
    <property type="match status" value="1"/>
</dbReference>
<dbReference type="GO" id="GO:0061630">
    <property type="term" value="F:ubiquitin protein ligase activity"/>
    <property type="evidence" value="ECO:0007669"/>
    <property type="project" value="UniProtKB-EC"/>
</dbReference>
<dbReference type="FunFam" id="1.20.120.1750:FF:000007">
    <property type="entry name" value="RBR-type E3 ubiquitin transferase"/>
    <property type="match status" value="1"/>
</dbReference>